<evidence type="ECO:0000256" key="16">
    <source>
        <dbReference type="ARBA" id="ARBA00023264"/>
    </source>
</evidence>
<reference evidence="20 23" key="3">
    <citation type="submission" date="2017-11" db="EMBL/GenBank/DDBJ databases">
        <title>Complete genome sequence of Serratia sp. ATCC 39006 LacA.</title>
        <authorList>
            <person name="Hampton H.G."/>
            <person name="Jackson S.A."/>
            <person name="Jauregui R."/>
            <person name="Poulter G.T.M."/>
            <person name="Salmond G.P.C."/>
            <person name="Fineran P.C."/>
        </authorList>
    </citation>
    <scope>NUCLEOTIDE SEQUENCE [LARGE SCALE GENOMIC DNA]</scope>
    <source>
        <strain evidence="20 23">ATCC 39006</strain>
    </source>
</reference>
<evidence type="ECO:0000313" key="20">
    <source>
        <dbReference type="EMBL" id="AUH01503.1"/>
    </source>
</evidence>
<sequence length="253" mass="28440">MKYKKLLWAIAIVIISLLFVLWFILGRGNSNALWEIVSQKCVPNQQSNGNPAPCLNVDLKDGYALLKDLRGPYHDLLIPSTKITGIESPVLLQNNTPSFFAAAWNYRGYIVKEIGKPVKNEYLSLSINSQYGRSQNQLHIHISCLRPEVYHTLHEQSTAISTHWQPLGVELQGHKYLAIKLSTTDLTQSDPFKTLYQYVHRQDDSMGNYGLAVVFTSSGDPILLANRLDILDANRGSAEEIQDITCALVKENN</sequence>
<comment type="catalytic activity">
    <reaction evidence="1">
        <text>a CDP-1,2-diacyl-sn-glycerol + H2O = a 1,2-diacyl-sn-glycero-3-phosphate + CMP + 2 H(+)</text>
        <dbReference type="Rhea" id="RHEA:15221"/>
        <dbReference type="ChEBI" id="CHEBI:15377"/>
        <dbReference type="ChEBI" id="CHEBI:15378"/>
        <dbReference type="ChEBI" id="CHEBI:58332"/>
        <dbReference type="ChEBI" id="CHEBI:58608"/>
        <dbReference type="ChEBI" id="CHEBI:60377"/>
        <dbReference type="EC" id="3.6.1.26"/>
    </reaction>
</comment>
<keyword evidence="9" id="KW-0444">Lipid biosynthesis</keyword>
<evidence type="ECO:0000256" key="6">
    <source>
        <dbReference type="ARBA" id="ARBA00012375"/>
    </source>
</evidence>
<evidence type="ECO:0000313" key="21">
    <source>
        <dbReference type="EMBL" id="AUH05826.1"/>
    </source>
</evidence>
<reference evidence="21" key="4">
    <citation type="submission" date="2017-11" db="EMBL/GenBank/DDBJ databases">
        <title>Complete genome sequence of Serratia sp. ATCC 39006.</title>
        <authorList>
            <person name="Hampton H.G."/>
            <person name="Jackson S.A."/>
            <person name="Jauregui R."/>
            <person name="Poulter G.T.M."/>
            <person name="Salmond G.P.C."/>
            <person name="Fineran P.C."/>
        </authorList>
    </citation>
    <scope>NUCLEOTIDE SEQUENCE</scope>
    <source>
        <strain evidence="21">ATCC 39006</strain>
    </source>
</reference>
<dbReference type="InterPro" id="IPR003763">
    <property type="entry name" value="CDP-diacylglyc_Pase"/>
</dbReference>
<keyword evidence="11" id="KW-0378">Hydrolase</keyword>
<dbReference type="STRING" id="104623.Ser39006_01922"/>
<dbReference type="KEGG" id="sera:Ser39006_017840"/>
<evidence type="ECO:0000256" key="19">
    <source>
        <dbReference type="SAM" id="Phobius"/>
    </source>
</evidence>
<evidence type="ECO:0000256" key="5">
    <source>
        <dbReference type="ARBA" id="ARBA00006435"/>
    </source>
</evidence>
<dbReference type="Proteomes" id="UP000017700">
    <property type="component" value="Chromosome"/>
</dbReference>
<keyword evidence="15" id="KW-0594">Phospholipid biosynthesis</keyword>
<evidence type="ECO:0000313" key="22">
    <source>
        <dbReference type="Proteomes" id="UP000017700"/>
    </source>
</evidence>
<keyword evidence="12 19" id="KW-1133">Transmembrane helix</keyword>
<reference evidence="21" key="2">
    <citation type="submission" date="2013-09" db="EMBL/GenBank/DDBJ databases">
        <authorList>
            <person name="Wang G."/>
            <person name="Yang Y."/>
            <person name="Su Y."/>
        </authorList>
    </citation>
    <scope>NUCLEOTIDE SEQUENCE</scope>
    <source>
        <strain evidence="21">ATCC 39006</strain>
    </source>
</reference>
<comment type="subcellular location">
    <subcellularLocation>
        <location evidence="2">Cell membrane</location>
        <topology evidence="2">Single-pass membrane protein</topology>
    </subcellularLocation>
</comment>
<comment type="pathway">
    <text evidence="4">Lipid metabolism.</text>
</comment>
<dbReference type="NCBIfam" id="NF003986">
    <property type="entry name" value="PRK05471.1-5"/>
    <property type="match status" value="1"/>
</dbReference>
<keyword evidence="8" id="KW-1003">Cell membrane</keyword>
<keyword evidence="10 19" id="KW-0812">Transmembrane</keyword>
<evidence type="ECO:0000256" key="3">
    <source>
        <dbReference type="ARBA" id="ARBA00004927"/>
    </source>
</evidence>
<evidence type="ECO:0000256" key="13">
    <source>
        <dbReference type="ARBA" id="ARBA00023098"/>
    </source>
</evidence>
<comment type="pathway">
    <text evidence="3">Phospholipid metabolism; CDP-diacylglycerol degradation; phosphatidate from CDP-diacylglycerol: step 1/1.</text>
</comment>
<keyword evidence="13" id="KW-0443">Lipid metabolism</keyword>
<keyword evidence="22" id="KW-1185">Reference proteome</keyword>
<accession>A0A2I5TMN8</accession>
<dbReference type="SUPFAM" id="SSF54197">
    <property type="entry name" value="HIT-like"/>
    <property type="match status" value="1"/>
</dbReference>
<dbReference type="GO" id="GO:0005886">
    <property type="term" value="C:plasma membrane"/>
    <property type="evidence" value="ECO:0007669"/>
    <property type="project" value="UniProtKB-SubCell"/>
</dbReference>
<evidence type="ECO:0000256" key="8">
    <source>
        <dbReference type="ARBA" id="ARBA00022475"/>
    </source>
</evidence>
<name>A0A2I5TMN8_SERS3</name>
<dbReference type="EMBL" id="CP025085">
    <property type="protein sequence ID" value="AUH01503.1"/>
    <property type="molecule type" value="Genomic_DNA"/>
</dbReference>
<organism evidence="21 22">
    <name type="scientific">Serratia sp. (strain ATCC 39006)</name>
    <name type="common">Prodigiosinella confusarubida</name>
    <dbReference type="NCBI Taxonomy" id="104623"/>
    <lineage>
        <taxon>Bacteria</taxon>
        <taxon>Pseudomonadati</taxon>
        <taxon>Pseudomonadota</taxon>
        <taxon>Gammaproteobacteria</taxon>
        <taxon>Enterobacterales</taxon>
        <taxon>Pectobacteriaceae</taxon>
        <taxon>Prodigiosinella</taxon>
    </lineage>
</organism>
<evidence type="ECO:0000256" key="10">
    <source>
        <dbReference type="ARBA" id="ARBA00022692"/>
    </source>
</evidence>
<dbReference type="InterPro" id="IPR036265">
    <property type="entry name" value="HIT-like_sf"/>
</dbReference>
<dbReference type="GO" id="GO:0008715">
    <property type="term" value="F:CDP-diacylglycerol diphosphatase activity"/>
    <property type="evidence" value="ECO:0007669"/>
    <property type="project" value="UniProtKB-EC"/>
</dbReference>
<dbReference type="EMBL" id="CP025084">
    <property type="protein sequence ID" value="AUH05826.1"/>
    <property type="molecule type" value="Genomic_DNA"/>
</dbReference>
<dbReference type="OrthoDB" id="481399at2"/>
<evidence type="ECO:0000256" key="17">
    <source>
        <dbReference type="ARBA" id="ARBA00032888"/>
    </source>
</evidence>
<evidence type="ECO:0000256" key="2">
    <source>
        <dbReference type="ARBA" id="ARBA00004162"/>
    </source>
</evidence>
<evidence type="ECO:0000256" key="9">
    <source>
        <dbReference type="ARBA" id="ARBA00022516"/>
    </source>
</evidence>
<dbReference type="Gene3D" id="3.30.428.30">
    <property type="entry name" value="HIT family - CDH-like"/>
    <property type="match status" value="1"/>
</dbReference>
<gene>
    <name evidence="20" type="ORF">CWC46_17840</name>
    <name evidence="21" type="ORF">Ser39006_017840</name>
</gene>
<reference evidence="21 22" key="1">
    <citation type="journal article" date="2013" name="Genome Announc.">
        <title>Draft genome sequence of Serratia sp. strain ATCC 39006, a model bacterium for analysis of the biosynthesis and regulation of prodigiosin, a carbapenem, and gas vesicles.</title>
        <authorList>
            <person name="Fineran P.C."/>
            <person name="Iglesias Cans M.C."/>
            <person name="Ramsay J.P."/>
            <person name="Wilf N.M."/>
            <person name="Cossyleon D."/>
            <person name="McNeil M.B."/>
            <person name="Williamson N.R."/>
            <person name="Monson R.E."/>
            <person name="Becher S.A."/>
            <person name="Stanton J.A."/>
            <person name="Brugger K."/>
            <person name="Brown S.D."/>
            <person name="Salmond G.P."/>
        </authorList>
    </citation>
    <scope>NUCLEOTIDE SEQUENCE [LARGE SCALE GENOMIC DNA]</scope>
    <source>
        <strain evidence="21">ATCC 39006</strain>
        <strain evidence="22">ATCC 39006 / SC 11482</strain>
    </source>
</reference>
<evidence type="ECO:0000256" key="12">
    <source>
        <dbReference type="ARBA" id="ARBA00022989"/>
    </source>
</evidence>
<evidence type="ECO:0000256" key="14">
    <source>
        <dbReference type="ARBA" id="ARBA00023136"/>
    </source>
</evidence>
<comment type="similarity">
    <text evidence="5">Belongs to the Cdh family.</text>
</comment>
<dbReference type="EC" id="3.6.1.26" evidence="6"/>
<keyword evidence="16" id="KW-1208">Phospholipid metabolism</keyword>
<dbReference type="GO" id="GO:0046342">
    <property type="term" value="P:CDP-diacylglycerol catabolic process"/>
    <property type="evidence" value="ECO:0007669"/>
    <property type="project" value="UniProtKB-UniPathway"/>
</dbReference>
<dbReference type="RefSeq" id="WP_021015188.1">
    <property type="nucleotide sequence ID" value="NZ_CP025084.1"/>
</dbReference>
<evidence type="ECO:0000313" key="23">
    <source>
        <dbReference type="Proteomes" id="UP000233778"/>
    </source>
</evidence>
<evidence type="ECO:0000256" key="11">
    <source>
        <dbReference type="ARBA" id="ARBA00022801"/>
    </source>
</evidence>
<evidence type="ECO:0000256" key="1">
    <source>
        <dbReference type="ARBA" id="ARBA00001007"/>
    </source>
</evidence>
<dbReference type="PIRSF" id="PIRSF001273">
    <property type="entry name" value="CDH"/>
    <property type="match status" value="1"/>
</dbReference>
<evidence type="ECO:0000256" key="4">
    <source>
        <dbReference type="ARBA" id="ARBA00005189"/>
    </source>
</evidence>
<dbReference type="Pfam" id="PF02611">
    <property type="entry name" value="CDH"/>
    <property type="match status" value="1"/>
</dbReference>
<dbReference type="Proteomes" id="UP000233778">
    <property type="component" value="Chromosome"/>
</dbReference>
<dbReference type="AlphaFoldDB" id="A0A2I5TMN8"/>
<dbReference type="KEGG" id="serq:CWC46_17840"/>
<evidence type="ECO:0000256" key="15">
    <source>
        <dbReference type="ARBA" id="ARBA00023209"/>
    </source>
</evidence>
<evidence type="ECO:0000256" key="18">
    <source>
        <dbReference type="ARBA" id="ARBA00032892"/>
    </source>
</evidence>
<dbReference type="UniPathway" id="UPA00609">
    <property type="reaction ID" value="UER00664"/>
</dbReference>
<dbReference type="GO" id="GO:0008654">
    <property type="term" value="P:phospholipid biosynthetic process"/>
    <property type="evidence" value="ECO:0007669"/>
    <property type="project" value="UniProtKB-KW"/>
</dbReference>
<keyword evidence="14 19" id="KW-0472">Membrane</keyword>
<protein>
    <recommendedName>
        <fullName evidence="7">CDP-diacylglycerol pyrophosphatase</fullName>
        <ecNumber evidence="6">3.6.1.26</ecNumber>
    </recommendedName>
    <alternativeName>
        <fullName evidence="17">CDP-diacylglycerol phosphatidylhydrolase</fullName>
    </alternativeName>
    <alternativeName>
        <fullName evidence="18">CDP-diglyceride hydrolase</fullName>
    </alternativeName>
</protein>
<feature type="transmembrane region" description="Helical" evidence="19">
    <location>
        <begin position="6"/>
        <end position="25"/>
    </location>
</feature>
<evidence type="ECO:0000256" key="7">
    <source>
        <dbReference type="ARBA" id="ARBA00019608"/>
    </source>
</evidence>
<proteinExistence type="inferred from homology"/>